<organism evidence="1 2">
    <name type="scientific">Rhynchosporium agropyri</name>
    <dbReference type="NCBI Taxonomy" id="914238"/>
    <lineage>
        <taxon>Eukaryota</taxon>
        <taxon>Fungi</taxon>
        <taxon>Dikarya</taxon>
        <taxon>Ascomycota</taxon>
        <taxon>Pezizomycotina</taxon>
        <taxon>Leotiomycetes</taxon>
        <taxon>Helotiales</taxon>
        <taxon>Ploettnerulaceae</taxon>
        <taxon>Rhynchosporium</taxon>
    </lineage>
</organism>
<evidence type="ECO:0000313" key="2">
    <source>
        <dbReference type="Proteomes" id="UP000178912"/>
    </source>
</evidence>
<dbReference type="EMBL" id="FJUX01000023">
    <property type="protein sequence ID" value="CZS95590.1"/>
    <property type="molecule type" value="Genomic_DNA"/>
</dbReference>
<reference evidence="2" key="1">
    <citation type="submission" date="2016-03" db="EMBL/GenBank/DDBJ databases">
        <authorList>
            <person name="Guldener U."/>
        </authorList>
    </citation>
    <scope>NUCLEOTIDE SEQUENCE [LARGE SCALE GENOMIC DNA]</scope>
    <source>
        <strain evidence="2">04CH-RAC-A.6.1</strain>
    </source>
</reference>
<evidence type="ECO:0000313" key="1">
    <source>
        <dbReference type="EMBL" id="CZS95590.1"/>
    </source>
</evidence>
<dbReference type="AlphaFoldDB" id="A0A1E1KCA8"/>
<gene>
    <name evidence="1" type="ORF">RAG0_05190</name>
</gene>
<proteinExistence type="predicted"/>
<sequence length="124" mass="13746">MREPVGIDDGSLVQGGHYQAIRITNEAAIDVEEIFLKVDGDGKPRRATDLTAIQNNILFQEHPTGFSADENHWRLISGVRLEDNSTGIDILDSEVPNLFADFISNVIRESGEEPKLCELELIGK</sequence>
<dbReference type="Proteomes" id="UP000178912">
    <property type="component" value="Unassembled WGS sequence"/>
</dbReference>
<keyword evidence="2" id="KW-1185">Reference proteome</keyword>
<accession>A0A1E1KCA8</accession>
<protein>
    <submittedName>
        <fullName evidence="1">Uncharacterized protein</fullName>
    </submittedName>
</protein>
<name>A0A1E1KCA8_9HELO</name>